<dbReference type="GO" id="GO:0005576">
    <property type="term" value="C:extracellular region"/>
    <property type="evidence" value="ECO:0007669"/>
    <property type="project" value="UniProtKB-SubCell"/>
</dbReference>
<feature type="domain" description="Metalloprotease StcE C-terminal" evidence="4">
    <location>
        <begin position="214"/>
        <end position="303"/>
    </location>
</feature>
<feature type="domain" description="Metalloprotease StcE C-terminal" evidence="4">
    <location>
        <begin position="22"/>
        <end position="111"/>
    </location>
</feature>
<evidence type="ECO:0000313" key="6">
    <source>
        <dbReference type="Proteomes" id="UP000095039"/>
    </source>
</evidence>
<accession>A0A1E5C9C0</accession>
<evidence type="ECO:0000313" key="5">
    <source>
        <dbReference type="EMBL" id="OEE62069.1"/>
    </source>
</evidence>
<name>A0A1E5C9C0_9GAMM</name>
<gene>
    <name evidence="5" type="ORF">A1OK_07770</name>
</gene>
<dbReference type="EMBL" id="AJWN02000041">
    <property type="protein sequence ID" value="OEE62069.1"/>
    <property type="molecule type" value="Genomic_DNA"/>
</dbReference>
<evidence type="ECO:0000256" key="3">
    <source>
        <dbReference type="ARBA" id="ARBA00022837"/>
    </source>
</evidence>
<organism evidence="5 6">
    <name type="scientific">Enterovibrio norvegicus FF-454</name>
    <dbReference type="NCBI Taxonomy" id="1185651"/>
    <lineage>
        <taxon>Bacteria</taxon>
        <taxon>Pseudomonadati</taxon>
        <taxon>Pseudomonadota</taxon>
        <taxon>Gammaproteobacteria</taxon>
        <taxon>Vibrionales</taxon>
        <taxon>Vibrionaceae</taxon>
        <taxon>Enterovibrio</taxon>
    </lineage>
</organism>
<keyword evidence="2" id="KW-0964">Secreted</keyword>
<protein>
    <submittedName>
        <fullName evidence="5">Hemolysin</fullName>
    </submittedName>
</protein>
<dbReference type="PRINTS" id="PR00313">
    <property type="entry name" value="CABNDNGRPT"/>
</dbReference>
<dbReference type="Proteomes" id="UP000095039">
    <property type="component" value="Unassembled WGS sequence"/>
</dbReference>
<dbReference type="GO" id="GO:0005509">
    <property type="term" value="F:calcium ion binding"/>
    <property type="evidence" value="ECO:0007669"/>
    <property type="project" value="InterPro"/>
</dbReference>
<keyword evidence="6" id="KW-1185">Reference proteome</keyword>
<evidence type="ECO:0000259" key="4">
    <source>
        <dbReference type="Pfam" id="PF17945"/>
    </source>
</evidence>
<dbReference type="InterPro" id="IPR011049">
    <property type="entry name" value="Serralysin-like_metalloprot_C"/>
</dbReference>
<reference evidence="5 6" key="1">
    <citation type="journal article" date="2012" name="Science">
        <title>Ecological populations of bacteria act as socially cohesive units of antibiotic production and resistance.</title>
        <authorList>
            <person name="Cordero O.X."/>
            <person name="Wildschutte H."/>
            <person name="Kirkup B."/>
            <person name="Proehl S."/>
            <person name="Ngo L."/>
            <person name="Hussain F."/>
            <person name="Le Roux F."/>
            <person name="Mincer T."/>
            <person name="Polz M.F."/>
        </authorList>
    </citation>
    <scope>NUCLEOTIDE SEQUENCE [LARGE SCALE GENOMIC DNA]</scope>
    <source>
        <strain evidence="5 6">FF-454</strain>
    </source>
</reference>
<dbReference type="SUPFAM" id="SSF51120">
    <property type="entry name" value="beta-Roll"/>
    <property type="match status" value="1"/>
</dbReference>
<dbReference type="InterPro" id="IPR050557">
    <property type="entry name" value="RTX_toxin/Mannuronan_C5-epim"/>
</dbReference>
<dbReference type="Pfam" id="PF00353">
    <property type="entry name" value="HemolysinCabind"/>
    <property type="match status" value="2"/>
</dbReference>
<proteinExistence type="predicted"/>
<dbReference type="PANTHER" id="PTHR38340">
    <property type="entry name" value="S-LAYER PROTEIN"/>
    <property type="match status" value="1"/>
</dbReference>
<dbReference type="AlphaFoldDB" id="A0A1E5C9C0"/>
<dbReference type="InterPro" id="IPR001343">
    <property type="entry name" value="Hemolysn_Ca-bd"/>
</dbReference>
<sequence>MTTMSGHAAAASGAISEDKPQGCIVSLQTGDKYCLPVGERSGYSLPSWIKSHEVYVQAEEGSAVMLSDWDNLSYNRLAVFEGTVDNRKLSNVKAYNGQYLDFSAPRSMRVVSSDKPLGCIISLESGDKYCMPVGERSGYSLPSWIKSHEVYVQASEGSAVMLSDWDNLSYNRLAVFQGTVDNAKMTNVKAFNGQNLDFSAPRSMRVVASDKSLGCIVSLETGDRYCLPVGQRSGYSLPSWIKSHEVYVEPSEGTAVMLGDWDNLSYNRIAVFSCHTPNLALENVKAYNGQNLDFSAPRSMRVLAATKASDQVIKGTSGDDVLHGCSGNDVITGFNGNDTLYGGAGNDIINGSNGDDVLHGGAGDDKLFGAGGNDSLFGDEGNDVLQAGYDDDVILDGGAGLDLYIGSEGNDTMVFDQEDFSNEAFLTKNGTAYVGDRGFDKLTVNGDANIDLTGSSYYASGDVPGSKAISQVEAIVAETGNQTVTVNANAIFSQSDNMQTVTNTDPGAWNGFVAYLGDGNDTMNVEAGIWQYDANASASVAITNDMITFMSLSFQQVTELRAYVFTYANSKITVWTDAEIVQANGNDL</sequence>
<comment type="subcellular location">
    <subcellularLocation>
        <location evidence="1">Secreted</location>
    </subcellularLocation>
</comment>
<feature type="domain" description="Metalloprotease StcE C-terminal" evidence="4">
    <location>
        <begin position="118"/>
        <end position="207"/>
    </location>
</feature>
<dbReference type="Gene3D" id="2.150.10.10">
    <property type="entry name" value="Serralysin-like metalloprotease, C-terminal"/>
    <property type="match status" value="2"/>
</dbReference>
<dbReference type="InterPro" id="IPR040966">
    <property type="entry name" value="StcE_C"/>
</dbReference>
<evidence type="ECO:0000256" key="1">
    <source>
        <dbReference type="ARBA" id="ARBA00004613"/>
    </source>
</evidence>
<keyword evidence="3" id="KW-0106">Calcium</keyword>
<dbReference type="PANTHER" id="PTHR38340:SF1">
    <property type="entry name" value="S-LAYER PROTEIN"/>
    <property type="match status" value="1"/>
</dbReference>
<dbReference type="Pfam" id="PF17945">
    <property type="entry name" value="Crystall_4"/>
    <property type="match status" value="3"/>
</dbReference>
<dbReference type="RefSeq" id="WP_016961462.1">
    <property type="nucleotide sequence ID" value="NZ_AJWN02000041.1"/>
</dbReference>
<dbReference type="PROSITE" id="PS00330">
    <property type="entry name" value="HEMOLYSIN_CALCIUM"/>
    <property type="match status" value="2"/>
</dbReference>
<comment type="caution">
    <text evidence="5">The sequence shown here is derived from an EMBL/GenBank/DDBJ whole genome shotgun (WGS) entry which is preliminary data.</text>
</comment>
<dbReference type="Gene3D" id="2.60.20.40">
    <property type="match status" value="3"/>
</dbReference>
<dbReference type="InterPro" id="IPR018511">
    <property type="entry name" value="Hemolysin-typ_Ca-bd_CS"/>
</dbReference>
<evidence type="ECO:0000256" key="2">
    <source>
        <dbReference type="ARBA" id="ARBA00022525"/>
    </source>
</evidence>